<feature type="transmembrane region" description="Helical" evidence="1">
    <location>
        <begin position="75"/>
        <end position="96"/>
    </location>
</feature>
<gene>
    <name evidence="2" type="ORF">FCG67_07205</name>
</gene>
<reference evidence="2 3" key="1">
    <citation type="submission" date="2019-04" db="EMBL/GenBank/DDBJ databases">
        <title>Rhodococcus oryzae sp. nov., a novel actinomycete isolated from rhizosphere soil of rice (Oryza sativa L.).</title>
        <authorList>
            <person name="Li C."/>
        </authorList>
    </citation>
    <scope>NUCLEOTIDE SEQUENCE [LARGE SCALE GENOMIC DNA]</scope>
    <source>
        <strain evidence="2 3">NEAU-CX67</strain>
    </source>
</reference>
<dbReference type="Proteomes" id="UP000305109">
    <property type="component" value="Unassembled WGS sequence"/>
</dbReference>
<keyword evidence="1" id="KW-0472">Membrane</keyword>
<dbReference type="Pfam" id="PF04020">
    <property type="entry name" value="Phage_holin_4_2"/>
    <property type="match status" value="1"/>
</dbReference>
<organism evidence="2 3">
    <name type="scientific">Rhodococcus oryzae</name>
    <dbReference type="NCBI Taxonomy" id="2571143"/>
    <lineage>
        <taxon>Bacteria</taxon>
        <taxon>Bacillati</taxon>
        <taxon>Actinomycetota</taxon>
        <taxon>Actinomycetes</taxon>
        <taxon>Mycobacteriales</taxon>
        <taxon>Nocardiaceae</taxon>
        <taxon>Rhodococcus</taxon>
    </lineage>
</organism>
<proteinExistence type="predicted"/>
<keyword evidence="1" id="KW-1133">Transmembrane helix</keyword>
<accession>A0ABY2RM97</accession>
<keyword evidence="1" id="KW-0812">Transmembrane</keyword>
<name>A0ABY2RM97_9NOCA</name>
<comment type="caution">
    <text evidence="2">The sequence shown here is derived from an EMBL/GenBank/DDBJ whole genome shotgun (WGS) entry which is preliminary data.</text>
</comment>
<evidence type="ECO:0000313" key="2">
    <source>
        <dbReference type="EMBL" id="TJZ79414.1"/>
    </source>
</evidence>
<dbReference type="InterPro" id="IPR007165">
    <property type="entry name" value="Phage_holin_4_2"/>
</dbReference>
<evidence type="ECO:0000313" key="3">
    <source>
        <dbReference type="Proteomes" id="UP000305109"/>
    </source>
</evidence>
<feature type="transmembrane region" description="Helical" evidence="1">
    <location>
        <begin position="41"/>
        <end position="63"/>
    </location>
</feature>
<dbReference type="EMBL" id="SUMD01000003">
    <property type="protein sequence ID" value="TJZ79414.1"/>
    <property type="molecule type" value="Genomic_DNA"/>
</dbReference>
<evidence type="ECO:0000256" key="1">
    <source>
        <dbReference type="SAM" id="Phobius"/>
    </source>
</evidence>
<dbReference type="RefSeq" id="WP_136908498.1">
    <property type="nucleotide sequence ID" value="NZ_SUMD01000003.1"/>
</dbReference>
<protein>
    <submittedName>
        <fullName evidence="2">Phage holin family protein</fullName>
    </submittedName>
</protein>
<keyword evidence="3" id="KW-1185">Reference proteome</keyword>
<feature type="transmembrane region" description="Helical" evidence="1">
    <location>
        <begin position="103"/>
        <end position="121"/>
    </location>
</feature>
<feature type="transmembrane region" description="Helical" evidence="1">
    <location>
        <begin position="12"/>
        <end position="34"/>
    </location>
</feature>
<sequence length="145" mass="16282">MTTSSPTPTKLWVPRILTALVANGVVLWIADLVLGPFHISYPLWFIVGTILFTLATLFVKPIITRMLSTVPGLRAYTWVVNLVATYLVLLIVVLLTNDFQIRGFWTWVWATLIIWIGSVVYDEFDDKLESTMSSGLHRASGNQAD</sequence>